<organism evidence="4">
    <name type="scientific">Tetraodon nigroviridis</name>
    <name type="common">Spotted green pufferfish</name>
    <name type="synonym">Chelonodon nigroviridis</name>
    <dbReference type="NCBI Taxonomy" id="99883"/>
    <lineage>
        <taxon>Eukaryota</taxon>
        <taxon>Metazoa</taxon>
        <taxon>Chordata</taxon>
        <taxon>Craniata</taxon>
        <taxon>Vertebrata</taxon>
        <taxon>Euteleostomi</taxon>
        <taxon>Actinopterygii</taxon>
        <taxon>Neopterygii</taxon>
        <taxon>Teleostei</taxon>
        <taxon>Neoteleostei</taxon>
        <taxon>Acanthomorphata</taxon>
        <taxon>Eupercaria</taxon>
        <taxon>Tetraodontiformes</taxon>
        <taxon>Tetradontoidea</taxon>
        <taxon>Tetraodontidae</taxon>
        <taxon>Tetraodon</taxon>
    </lineage>
</organism>
<protein>
    <submittedName>
        <fullName evidence="4">(spotted green pufferfish) hypothetical protein</fullName>
    </submittedName>
</protein>
<dbReference type="OrthoDB" id="8950208at2759"/>
<proteinExistence type="predicted"/>
<dbReference type="GO" id="GO:0060147">
    <property type="term" value="P:regulation of post-transcriptional gene silencing"/>
    <property type="evidence" value="ECO:0007669"/>
    <property type="project" value="InterPro"/>
</dbReference>
<evidence type="ECO:0000259" key="3">
    <source>
        <dbReference type="Pfam" id="PF12530"/>
    </source>
</evidence>
<dbReference type="SUPFAM" id="SSF48371">
    <property type="entry name" value="ARM repeat"/>
    <property type="match status" value="1"/>
</dbReference>
<feature type="domain" description="Focadhesin C-terminal" evidence="2">
    <location>
        <begin position="733"/>
        <end position="939"/>
    </location>
</feature>
<dbReference type="InterPro" id="IPR045163">
    <property type="entry name" value="Focadhesin/RST1"/>
</dbReference>
<dbReference type="InterPro" id="IPR022542">
    <property type="entry name" value="FOCAD/RST1_DUF3730"/>
</dbReference>
<dbReference type="EMBL" id="CAAE01010701">
    <property type="protein sequence ID" value="CAF93350.1"/>
    <property type="molecule type" value="Genomic_DNA"/>
</dbReference>
<reference evidence="4" key="2">
    <citation type="submission" date="2004-02" db="EMBL/GenBank/DDBJ databases">
        <authorList>
            <consortium name="Genoscope"/>
            <consortium name="Whitehead Institute Centre for Genome Research"/>
        </authorList>
    </citation>
    <scope>NUCLEOTIDE SEQUENCE</scope>
</reference>
<dbReference type="KEGG" id="tng:GSTEN00008954G001"/>
<accession>Q4T182</accession>
<feature type="non-terminal residue" evidence="4">
    <location>
        <position position="1"/>
    </location>
</feature>
<feature type="domain" description="DUF3730" evidence="3">
    <location>
        <begin position="6"/>
        <end position="239"/>
    </location>
</feature>
<feature type="region of interest" description="Disordered" evidence="1">
    <location>
        <begin position="1057"/>
        <end position="1081"/>
    </location>
</feature>
<sequence length="1350" mass="145969">QVPSLIPVLLYRLGRDRNPEVVHALLYCLPTLGTHRRLQLAKVLALLQLCIPLLLQTLSTLAAAPKMTAVAMRLLTALWKLQDRVYPELQLLLGRDSQVVGRDARWEQALARAASIRDICRQRPYQHGGDMLAAITLTLSQCSSPEMAVPAAIALHGLKELCCAEVVDILSTWRSLGPRLSCDQRPLMVQATAKLLALVPQLSVPTEEYQKLKEEAVSLLWNYAASQDADVASCGYEALACFPQELHTINHLPEAVRPFPKLSGKEEEEEEEDVSVPGSAYVRLLSRAPLPVLAGFGRFLTALLEQEMEQMPRGVHFSATRGASLASARGKTVAGIPAFMLTTYEKNKQPGLKSGLAAGLLLCYELAVQTDRRGQPIPRLLQQRSKGYQQTLASLIHDVNIQPSEWHRALLLPRAWSAFMGRAFHAVLQGRRADLELQSRRGKEEPEEVEQQQRRAWLWARDQLTNVIRSAVKDSPAVQGNSILALSGLAAAVGQYGSDLHANGDDSHGVTLTKEFVPTVSWLATVFDTLLSISSSSYKPTGPLLHWFPHRSYSGENTASMMARCCSSLALSLLAPHLAAWREDAVAQALAALQAGLPGSPTAEDAHAAQFHAGLALGLVLRAEHASGASAHKDAHVLLESLDALERSAFRADLEYRTGCLLGLALALTALCRSEQAELHAHVTRALEKLLSNLQDGGQGRMLQEVSAYSVACVAVPAFSRGLVDAAKAEDVMKALRCLTEDNRQAAGFSMALGMLVHGLAACGHGKAEEAQPHLLASWMKTLLTEGCPTMHRLAALSGLLALVGSEANLEAELEASSQQQSRLNEVIRAVTQVITLSGAIGLQSNCACLLGHLHLSQVSNSPRPGAAPQDFSYLPERSVLRWVVSFLTEAGRKGPDEVRPPPVLTALSSLASVGARFQLPPINWGLPLAPLMRLGFGKVHRRRLRPLGTADPPERLCVDRRGRPARVSGAGGVPGPVVPERRCLPGLLAVPPRWSTVSGALLARTSTRAWAPGCDTWGKTSSRPSWSSLACSFSGRSVPRPCARRCCGAWPRPWRSPTRPSTAGLSCAPPPRRSTPSSPIQIQEDEVGLYVGLARCLSEMSDTEIERITRVTEAGMEKSCLVLAHLTSEGRLPLLALNDVVAGALRGWPSRRVGWILLQALHRHHHRAAKPGTGVSQQMGWLLELMGHLRSVTCGGSSHLRGDASAATDFLFQVVAGAVVAWGDHVVPLLLGLGARWLPWQPQARPCFPEHGQEARAEEALAQCLPGMPLSLARLLSTEPWSSQTDKFIDWLLTITEGPEQSFSVGVVATAKGTTRRRALGPGGGWEESPSMDKPPSFLMILNPDLAAL</sequence>
<comment type="caution">
    <text evidence="4">The sequence shown here is derived from an EMBL/GenBank/DDBJ whole genome shotgun (WGS) entry which is preliminary data.</text>
</comment>
<dbReference type="InterPro" id="IPR021392">
    <property type="entry name" value="Focadhesin_C"/>
</dbReference>
<evidence type="ECO:0000259" key="2">
    <source>
        <dbReference type="Pfam" id="PF11229"/>
    </source>
</evidence>
<dbReference type="PANTHER" id="PTHR16212">
    <property type="entry name" value="FOCADHESIN FAMILY MEMBER"/>
    <property type="match status" value="1"/>
</dbReference>
<reference evidence="4" key="1">
    <citation type="journal article" date="2004" name="Nature">
        <title>Genome duplication in the teleost fish Tetraodon nigroviridis reveals the early vertebrate proto-karyotype.</title>
        <authorList>
            <person name="Jaillon O."/>
            <person name="Aury J.-M."/>
            <person name="Brunet F."/>
            <person name="Petit J.-L."/>
            <person name="Stange-Thomann N."/>
            <person name="Mauceli E."/>
            <person name="Bouneau L."/>
            <person name="Fischer C."/>
            <person name="Ozouf-Costaz C."/>
            <person name="Bernot A."/>
            <person name="Nicaud S."/>
            <person name="Jaffe D."/>
            <person name="Fisher S."/>
            <person name="Lutfalla G."/>
            <person name="Dossat C."/>
            <person name="Segurens B."/>
            <person name="Dasilva C."/>
            <person name="Salanoubat M."/>
            <person name="Levy M."/>
            <person name="Boudet N."/>
            <person name="Castellano S."/>
            <person name="Anthouard V."/>
            <person name="Jubin C."/>
            <person name="Castelli V."/>
            <person name="Katinka M."/>
            <person name="Vacherie B."/>
            <person name="Biemont C."/>
            <person name="Skalli Z."/>
            <person name="Cattolico L."/>
            <person name="Poulain J."/>
            <person name="De Berardinis V."/>
            <person name="Cruaud C."/>
            <person name="Duprat S."/>
            <person name="Brottier P."/>
            <person name="Coutanceau J.-P."/>
            <person name="Gouzy J."/>
            <person name="Parra G."/>
            <person name="Lardier G."/>
            <person name="Chapple C."/>
            <person name="McKernan K.J."/>
            <person name="McEwan P."/>
            <person name="Bosak S."/>
            <person name="Kellis M."/>
            <person name="Volff J.-N."/>
            <person name="Guigo R."/>
            <person name="Zody M.C."/>
            <person name="Mesirov J."/>
            <person name="Lindblad-Toh K."/>
            <person name="Birren B."/>
            <person name="Nusbaum C."/>
            <person name="Kahn D."/>
            <person name="Robinson-Rechavi M."/>
            <person name="Laudet V."/>
            <person name="Schachter V."/>
            <person name="Quetier F."/>
            <person name="Saurin W."/>
            <person name="Scarpelli C."/>
            <person name="Wincker P."/>
            <person name="Lander E.S."/>
            <person name="Weissenbach J."/>
            <person name="Roest Crollius H."/>
        </authorList>
    </citation>
    <scope>NUCLEOTIDE SEQUENCE [LARGE SCALE GENOMIC DNA]</scope>
</reference>
<evidence type="ECO:0000313" key="4">
    <source>
        <dbReference type="EMBL" id="CAF93350.1"/>
    </source>
</evidence>
<name>Q4T182_TETNG</name>
<gene>
    <name evidence="4" type="ORF">GSTENG00008954001</name>
</gene>
<feature type="domain" description="Focadhesin C-terminal" evidence="2">
    <location>
        <begin position="1080"/>
        <end position="1315"/>
    </location>
</feature>
<dbReference type="PANTHER" id="PTHR16212:SF4">
    <property type="entry name" value="FOCADHESIN"/>
    <property type="match status" value="1"/>
</dbReference>
<dbReference type="Pfam" id="PF12530">
    <property type="entry name" value="DUF3730"/>
    <property type="match status" value="1"/>
</dbReference>
<dbReference type="InterPro" id="IPR016024">
    <property type="entry name" value="ARM-type_fold"/>
</dbReference>
<evidence type="ECO:0000256" key="1">
    <source>
        <dbReference type="SAM" id="MobiDB-lite"/>
    </source>
</evidence>
<dbReference type="Pfam" id="PF11229">
    <property type="entry name" value="Focadhesin"/>
    <property type="match status" value="2"/>
</dbReference>